<gene>
    <name evidence="15" type="ORF">PVAND_004801</name>
</gene>
<dbReference type="Pfam" id="PF04054">
    <property type="entry name" value="Not1"/>
    <property type="match status" value="1"/>
</dbReference>
<feature type="domain" description="CCR4-Not complex component Not1 C-terminal" evidence="8">
    <location>
        <begin position="2044"/>
        <end position="2403"/>
    </location>
</feature>
<evidence type="ECO:0000256" key="7">
    <source>
        <dbReference type="SAM" id="MobiDB-lite"/>
    </source>
</evidence>
<organism evidence="15 16">
    <name type="scientific">Polypedilum vanderplanki</name>
    <name type="common">Sleeping chironomid midge</name>
    <dbReference type="NCBI Taxonomy" id="319348"/>
    <lineage>
        <taxon>Eukaryota</taxon>
        <taxon>Metazoa</taxon>
        <taxon>Ecdysozoa</taxon>
        <taxon>Arthropoda</taxon>
        <taxon>Hexapoda</taxon>
        <taxon>Insecta</taxon>
        <taxon>Pterygota</taxon>
        <taxon>Neoptera</taxon>
        <taxon>Endopterygota</taxon>
        <taxon>Diptera</taxon>
        <taxon>Nematocera</taxon>
        <taxon>Chironomoidea</taxon>
        <taxon>Chironomidae</taxon>
        <taxon>Chironominae</taxon>
        <taxon>Polypedilum</taxon>
        <taxon>Polypedilum</taxon>
    </lineage>
</organism>
<dbReference type="GO" id="GO:0005634">
    <property type="term" value="C:nucleus"/>
    <property type="evidence" value="ECO:0007669"/>
    <property type="project" value="UniProtKB-SubCell"/>
</dbReference>
<sequence length="2429" mass="274538">MQKLSDAQSICLLQLSQIVSSLTKRNFPQSSREISELCKQFGIEAERHLLRCLFSSIDFGDAHSVKNNSLQAKLLSSELSSILNKPSFVSSICFAVENPFPQQKTLRPSQHLINQISKALNCSQIQEISLAIALKSSLNVELSKFAEQHLKICLPQLIQNYIDSSRPSQEGTLTDISPELLQLLLGLIAYGKHTNYNLNDSVYNKFIKKLCRDFPRDHVPLILTPLLYLEESEISSESILSNSQNIFKSSIMDTSWSKLIMEIGYSFTQSLEECKSHLMKGGGRDVTAQDVAKIISLMCQTHTNLSDSSINLPTPNAFWSQSSDSSSTGGANQKEKLTTIENTSWKPDVFVQALKEVVPNLNWKEVCLGLDHPEFIIKDRIGLNLLITTIRLGFQTSGMGQNFPAECIYRHWTNVDGQLSLISAILKSPDIYSFADHIYTSVPVEVLKTPPEADNKEIAAWKSVHLVETLLYISDNGHYNQVLEILKFPLQHCPDILFMALLHSNGPLMMFRQELFTTLVPIFLSNHPNSGPILHHAWNSTNYGASLKNIIMLSMNEWYIRSDCDQTKLSRILDVAQDLKALSNLLNSREPRFFMFVIDLACLASRREYLKLDKWLTDKLREHGDQFVATLCKFLQRRCPQIMGKAADDQMSKMGQLQPETLNIIVQCLHAFIPNIHLPDVAEQANTIVTNCNLLLNKRRQFPPAVLRANSHMGIEQPPPFNTNMQNFQSSMNFSDLSAGMNALNLVNPNSNAFNAFGNMLGNTPASPSRLMSALGSTTSNSPFPMQVNAPQNMRMGATPTGDRDKAHVVNPLPNQQNPPTQQSLFGDQQPSISSEIEEEANGYFQRIYNHPPHPTLSIDEVLDMLKRFSESNVRREREVHFCMLRNLLEEYKFFPQYPDKELQITAQLFGGMIDRNLVDTYMTLGLALRCVLDSLKKQEGSKMYYFGITALDRFKNRLHTYHKYCEHVRAIPHFNSFPPHLIKYVEYGCNQELPPEAQLQSVNSSADPSGQLLPNAISQMPMSSAQSLYRSNSVTGNIVTQAKSTTATATTPSNSAALPAKSFKSIANATNIDTLLVANETESEKIVMPPDSVQDKTAFIFNNLSQLNLTSKCEEIKEILQKEYYPWMSQYLVLKRASIEINFHTLYSNFLDALKISELLILTTNETFRNIKVLLRSDKSIANFSDRSLLKNLGHWLGMLTLGRNRPILHNDIDLKSLVLEAYSKGQQELLYVVPFVAKVLESTAKSRIFKPPNPWTMAIMNVLAELHQEPELKLNLKFEIEVLCKSLNLEVSELKPAYYLKDPERPSKIIHQLSPPSKKQEQQIAIQQSTLAAEEPSTSATSLQSASPANSTEAFATGPSEPRYHLNDIIVQNYGSHISNLVVLSSTLVLLHPQLKSIVVAALDRTIREWVQPVVDRSVKISSKTTEAIIRKDFALDSDENTMRQAAHCMARNLAAGMAMITCKDQLIGAIQSNVKTQLINVLAPQQKDQIDMAASMIANDNAELVCAFIQKFAIERAIPEIDKALMNEYELRKMARQEGRTFCDHTVLAYQAERIPLQIRLKVGAVSPNQLAVYEEFGRNVPGFQRIVDRDMFSKQTPTIEQTAQLPMVAAAAAVSNNNTTNNVASVAASVSNGIQLSNLNNSSQFGAFGQQDDFGLVYEDLQQKIETFISMYNTVPLLQIQTQCMHSLLECVILVRRTRETSAQQALLKKTVESLMEGFIVLTDYAEQIKMFRDLHLRILKILQDNRAFGQAWTNKCVSRYLLECPENCRYNVEAVEILITTGCVILPQYDAGLSQLIENGSFTAASFATKLLQVHFLDDRANIGSQEGDFNCTITILERLAQHNNGPESLLNLLELLRNQQDQSVHLSDRVIHGPTSYIHSGMLQARNTTEVDEPPGFIEKSEYLLKDWITIYHTPGANRDQLKAFSTFVNKMNIYGILKGDEALTRFFRHATQMCIDLTYRSDPIISKTKIFQWIDAYVRLIALLVKHSGETSNSTTKLNLLNKILGIVIGILLKDQEIHKHNFQQVGYHRIFIMLFLELSSSDPVLENIMTSVLTAFCHAYHILRPSLAPGFCYSWLELISHRIFLQRMLATTPQAKGWSMYSQLLIDLFKFLAPFLRNAELAKSVTLMYKGTLRVLLVLLHDFPEFLCDYHFGFCDVIPPNCIQMRNLILSAYPRNMRLPDPFTPNLKVDMLSDINTAPRIHCNYAAAIQPLNFKKDLDSYLKQRSPVTFLAEIRGHLQISNEPGSRYNIPLMNALVLYVGTQAINQIRQKNQNPTITNIIHNAHMDILQNLAVDLDNEGRYLFLNAIANQLRYPNIHTHYFSCALLYLFDEANSEAIQEQITRVLLERLIVNRPHPWGLLITFIELIKNPSYKFWDHDFVHCAPEIEKLFESVARSCMVKTQQTQDFDSVKPMVENPSDL</sequence>
<dbReference type="InterPro" id="IPR055454">
    <property type="entry name" value="CNOT1-like_NOT1_connector"/>
</dbReference>
<evidence type="ECO:0000259" key="11">
    <source>
        <dbReference type="Pfam" id="PF16417"/>
    </source>
</evidence>
<dbReference type="Pfam" id="PF23590">
    <property type="entry name" value="NOT1_connector"/>
    <property type="match status" value="1"/>
</dbReference>
<keyword evidence="4" id="KW-0804">Transcription</keyword>
<dbReference type="InterPro" id="IPR055104">
    <property type="entry name" value="CNOT1_1st"/>
</dbReference>
<dbReference type="InterPro" id="IPR007196">
    <property type="entry name" value="CCR4-Not_Not1_C"/>
</dbReference>
<dbReference type="Gene3D" id="1.25.40.800">
    <property type="match status" value="1"/>
</dbReference>
<feature type="domain" description="CCR4-NOT transcription complex subunit 1 N-terminal" evidence="13">
    <location>
        <begin position="32"/>
        <end position="227"/>
    </location>
</feature>
<evidence type="ECO:0000313" key="16">
    <source>
        <dbReference type="Proteomes" id="UP001107558"/>
    </source>
</evidence>
<evidence type="ECO:0000313" key="15">
    <source>
        <dbReference type="EMBL" id="KAG5674856.1"/>
    </source>
</evidence>
<dbReference type="Pfam" id="PF12842">
    <property type="entry name" value="DUF3819"/>
    <property type="match status" value="1"/>
</dbReference>
<comment type="caution">
    <text evidence="15">The sequence shown here is derived from an EMBL/GenBank/DDBJ whole genome shotgun (WGS) entry which is preliminary data.</text>
</comment>
<evidence type="ECO:0000259" key="10">
    <source>
        <dbReference type="Pfam" id="PF16415"/>
    </source>
</evidence>
<dbReference type="Gene3D" id="1.25.40.180">
    <property type="match status" value="1"/>
</dbReference>
<dbReference type="GO" id="GO:0060090">
    <property type="term" value="F:molecular adaptor activity"/>
    <property type="evidence" value="ECO:0007669"/>
    <property type="project" value="TreeGrafter"/>
</dbReference>
<dbReference type="Pfam" id="PF22940">
    <property type="entry name" value="CNOT1_1st"/>
    <property type="match status" value="1"/>
</dbReference>
<dbReference type="InterPro" id="IPR032191">
    <property type="entry name" value="CNOT1_CAF1_bind"/>
</dbReference>
<dbReference type="Gene3D" id="1.25.40.790">
    <property type="match status" value="1"/>
</dbReference>
<dbReference type="InterPro" id="IPR032194">
    <property type="entry name" value="CNOT1_HEAT"/>
</dbReference>
<dbReference type="Pfam" id="PF16417">
    <property type="entry name" value="CNOT1_TTP_bind"/>
    <property type="match status" value="1"/>
</dbReference>
<dbReference type="FunFam" id="1.25.40.180:FF:000005">
    <property type="entry name" value="Ccr4-not transcription complex subunit 1 isoform"/>
    <property type="match status" value="1"/>
</dbReference>
<dbReference type="EMBL" id="JADBJN010000002">
    <property type="protein sequence ID" value="KAG5674856.1"/>
    <property type="molecule type" value="Genomic_DNA"/>
</dbReference>
<dbReference type="PANTHER" id="PTHR13162:SF8">
    <property type="entry name" value="CCR4-NOT TRANSCRIPTION COMPLEX SUBUNIT 1"/>
    <property type="match status" value="1"/>
</dbReference>
<evidence type="ECO:0000256" key="1">
    <source>
        <dbReference type="ARBA" id="ARBA00004123"/>
    </source>
</evidence>
<dbReference type="InterPro" id="IPR040398">
    <property type="entry name" value="Not1"/>
</dbReference>
<evidence type="ECO:0000259" key="13">
    <source>
        <dbReference type="Pfam" id="PF22940"/>
    </source>
</evidence>
<feature type="domain" description="CCR4-NOT transcription complex subunit 1 TTP binding" evidence="11">
    <location>
        <begin position="816"/>
        <end position="995"/>
    </location>
</feature>
<evidence type="ECO:0008006" key="17">
    <source>
        <dbReference type="Google" id="ProtNLM"/>
    </source>
</evidence>
<evidence type="ECO:0000259" key="12">
    <source>
        <dbReference type="Pfam" id="PF16418"/>
    </source>
</evidence>
<evidence type="ECO:0000256" key="3">
    <source>
        <dbReference type="ARBA" id="ARBA00023015"/>
    </source>
</evidence>
<evidence type="ECO:0000259" key="14">
    <source>
        <dbReference type="Pfam" id="PF23590"/>
    </source>
</evidence>
<reference evidence="15" key="1">
    <citation type="submission" date="2021-03" db="EMBL/GenBank/DDBJ databases">
        <title>Chromosome level genome of the anhydrobiotic midge Polypedilum vanderplanki.</title>
        <authorList>
            <person name="Yoshida Y."/>
            <person name="Kikawada T."/>
            <person name="Gusev O."/>
        </authorList>
    </citation>
    <scope>NUCLEOTIDE SEQUENCE</scope>
    <source>
        <strain evidence="15">NIAS01</strain>
        <tissue evidence="15">Whole body or cell culture</tissue>
    </source>
</reference>
<name>A0A9J6BYU6_POLVA</name>
<proteinExistence type="inferred from homology"/>
<dbReference type="InterPro" id="IPR024557">
    <property type="entry name" value="CNOT1_dom_4"/>
</dbReference>
<feature type="domain" description="CCR4-NOT transcription complex subunit 1 HEAT repeat" evidence="12">
    <location>
        <begin position="513"/>
        <end position="669"/>
    </location>
</feature>
<dbReference type="CDD" id="cd20710">
    <property type="entry name" value="NOT1_connector"/>
    <property type="match status" value="1"/>
</dbReference>
<feature type="region of interest" description="Disordered" evidence="7">
    <location>
        <begin position="1331"/>
        <end position="1360"/>
    </location>
</feature>
<dbReference type="Pfam" id="PF16418">
    <property type="entry name" value="CNOT1_HEAT"/>
    <property type="match status" value="1"/>
</dbReference>
<protein>
    <recommendedName>
        <fullName evidence="17">CCR4-NOT transcription complex subunit 1</fullName>
    </recommendedName>
</protein>
<evidence type="ECO:0000256" key="4">
    <source>
        <dbReference type="ARBA" id="ARBA00023163"/>
    </source>
</evidence>
<dbReference type="GO" id="GO:0000932">
    <property type="term" value="C:P-body"/>
    <property type="evidence" value="ECO:0007669"/>
    <property type="project" value="TreeGrafter"/>
</dbReference>
<dbReference type="InterPro" id="IPR032193">
    <property type="entry name" value="CNOT1_TTP_bind"/>
</dbReference>
<comment type="similarity">
    <text evidence="6">Belongs to the CNOT1 family.</text>
</comment>
<evidence type="ECO:0000256" key="2">
    <source>
        <dbReference type="ARBA" id="ARBA00022491"/>
    </source>
</evidence>
<dbReference type="Pfam" id="PF16415">
    <property type="entry name" value="CNOT1_CAF1_bind"/>
    <property type="match status" value="1"/>
</dbReference>
<dbReference type="OrthoDB" id="1933107at2759"/>
<dbReference type="FunFam" id="1.25.40.840:FF:000001">
    <property type="entry name" value="Ccr4-not transcription complex subunit 1 isoform"/>
    <property type="match status" value="1"/>
</dbReference>
<evidence type="ECO:0000256" key="5">
    <source>
        <dbReference type="ARBA" id="ARBA00023242"/>
    </source>
</evidence>
<feature type="domain" description="CCR4-NOT transcription complex subunit 1-like NOT1 connector" evidence="14">
    <location>
        <begin position="1660"/>
        <end position="1863"/>
    </location>
</feature>
<dbReference type="GO" id="GO:0017148">
    <property type="term" value="P:negative regulation of translation"/>
    <property type="evidence" value="ECO:0007669"/>
    <property type="project" value="InterPro"/>
</dbReference>
<keyword evidence="16" id="KW-1185">Reference proteome</keyword>
<dbReference type="GO" id="GO:0030015">
    <property type="term" value="C:CCR4-NOT core complex"/>
    <property type="evidence" value="ECO:0007669"/>
    <property type="project" value="InterPro"/>
</dbReference>
<keyword evidence="2" id="KW-0678">Repressor</keyword>
<feature type="compositionally biased region" description="Low complexity" evidence="7">
    <location>
        <begin position="811"/>
        <end position="823"/>
    </location>
</feature>
<feature type="region of interest" description="Disordered" evidence="7">
    <location>
        <begin position="790"/>
        <end position="831"/>
    </location>
</feature>
<dbReference type="Proteomes" id="UP001107558">
    <property type="component" value="Chromosome 2"/>
</dbReference>
<dbReference type="PANTHER" id="PTHR13162">
    <property type="entry name" value="CCR4-NOT TRANSCRIPTION COMPLEX"/>
    <property type="match status" value="1"/>
</dbReference>
<dbReference type="Gene3D" id="1.25.40.840">
    <property type="entry name" value="CCR4-NOT transcription complex subunit 1 TTP binding domain"/>
    <property type="match status" value="1"/>
</dbReference>
<dbReference type="FunFam" id="1.25.40.800:FF:000001">
    <property type="entry name" value="CCR4-NOT transcription complex subunit 1"/>
    <property type="match status" value="1"/>
</dbReference>
<comment type="subcellular location">
    <subcellularLocation>
        <location evidence="1">Nucleus</location>
    </subcellularLocation>
</comment>
<feature type="compositionally biased region" description="Polar residues" evidence="7">
    <location>
        <begin position="1331"/>
        <end position="1356"/>
    </location>
</feature>
<evidence type="ECO:0000259" key="8">
    <source>
        <dbReference type="Pfam" id="PF04054"/>
    </source>
</evidence>
<dbReference type="FunFam" id="1.25.40.790:FF:000004">
    <property type="entry name" value="Not1, isoform C"/>
    <property type="match status" value="1"/>
</dbReference>
<keyword evidence="3" id="KW-0805">Transcription regulation</keyword>
<evidence type="ECO:0000259" key="9">
    <source>
        <dbReference type="Pfam" id="PF12842"/>
    </source>
</evidence>
<dbReference type="InterPro" id="IPR038535">
    <property type="entry name" value="CNOT1_TTP_bind_sf"/>
</dbReference>
<keyword evidence="5" id="KW-0539">Nucleus</keyword>
<evidence type="ECO:0000256" key="6">
    <source>
        <dbReference type="ARBA" id="ARBA00025717"/>
    </source>
</evidence>
<dbReference type="GO" id="GO:0000288">
    <property type="term" value="P:nuclear-transcribed mRNA catabolic process, deadenylation-dependent decay"/>
    <property type="evidence" value="ECO:0007669"/>
    <property type="project" value="TreeGrafter"/>
</dbReference>
<feature type="domain" description="CCR4-NOT transcription complex subunit 1" evidence="9">
    <location>
        <begin position="1395"/>
        <end position="1539"/>
    </location>
</feature>
<feature type="domain" description="CCR4-NOT transcription complex subunit 1 CAF1-binding" evidence="10">
    <location>
        <begin position="1088"/>
        <end position="1309"/>
    </location>
</feature>
<accession>A0A9J6BYU6</accession>